<dbReference type="GO" id="GO:0008374">
    <property type="term" value="F:O-acyltransferase activity"/>
    <property type="evidence" value="ECO:0007669"/>
    <property type="project" value="InterPro"/>
</dbReference>
<dbReference type="Gene3D" id="3.40.50.1820">
    <property type="entry name" value="alpha/beta hydrolase"/>
    <property type="match status" value="1"/>
</dbReference>
<feature type="region of interest" description="Disordered" evidence="1">
    <location>
        <begin position="31"/>
        <end position="51"/>
    </location>
</feature>
<dbReference type="Pfam" id="PF02450">
    <property type="entry name" value="LCAT"/>
    <property type="match status" value="1"/>
</dbReference>
<evidence type="ECO:0000313" key="3">
    <source>
        <dbReference type="EMBL" id="CAD8969074.1"/>
    </source>
</evidence>
<proteinExistence type="predicted"/>
<protein>
    <recommendedName>
        <fullName evidence="4">Phospholipid:diacylglycerol acyltransferase</fullName>
    </recommendedName>
</protein>
<evidence type="ECO:0008006" key="4">
    <source>
        <dbReference type="Google" id="ProtNLM"/>
    </source>
</evidence>
<reference evidence="3" key="1">
    <citation type="submission" date="2021-01" db="EMBL/GenBank/DDBJ databases">
        <authorList>
            <person name="Corre E."/>
            <person name="Pelletier E."/>
            <person name="Niang G."/>
            <person name="Scheremetjew M."/>
            <person name="Finn R."/>
            <person name="Kale V."/>
            <person name="Holt S."/>
            <person name="Cochrane G."/>
            <person name="Meng A."/>
            <person name="Brown T."/>
            <person name="Cohen L."/>
        </authorList>
    </citation>
    <scope>NUCLEOTIDE SEQUENCE</scope>
    <source>
        <strain evidence="3">CCMP644</strain>
    </source>
</reference>
<sequence>VMLKRSAVWPRGGAFLALAILLAPHHVPSTSGLPVQGPKEGEKAWNSPENDLFRKLGGGQGREEKADQGFTKSKIPFVVDVPPVVLVPGIGGSIMVDPKSQLRVWIRLYEAEYYFKRFMWGVWNSTTRTLDPLKGQPRVEPLLTGHGLDAIRNLDPSVHWPIYDYVSYFDSIITTLEYNGWVPGLNLFGVPWDWRQSMCWPQTLERLKETVLKAQRLNQGRKVKLVSHSMGALVMKCFIATYPEVAEQTIGSWVSVAAPWQGASAKIYTELLQGYNLGNIVLDPACAKGVSMVSPSVYELLPSGTFDWVDPPLINLRMQGVPLSFKPSGPQRYDIPMRNANLNYTVVLPDSGTVLPEGFNEECFALSEESRDRIRSVDLPPGVKFYNVYGVNQTTPLMMDYGSVSDWAELMTKEVRFFSGDGDGTVSTESARSHGLKAAGELPVDSTHVGMLMDKVVLSYVYDFLYDRL</sequence>
<evidence type="ECO:0000256" key="2">
    <source>
        <dbReference type="SAM" id="SignalP"/>
    </source>
</evidence>
<dbReference type="SUPFAM" id="SSF53474">
    <property type="entry name" value="alpha/beta-Hydrolases"/>
    <property type="match status" value="1"/>
</dbReference>
<evidence type="ECO:0000256" key="1">
    <source>
        <dbReference type="SAM" id="MobiDB-lite"/>
    </source>
</evidence>
<keyword evidence="2" id="KW-0732">Signal</keyword>
<feature type="non-terminal residue" evidence="3">
    <location>
        <position position="1"/>
    </location>
</feature>
<dbReference type="EMBL" id="HBFX01033332">
    <property type="protein sequence ID" value="CAD8969074.1"/>
    <property type="molecule type" value="Transcribed_RNA"/>
</dbReference>
<dbReference type="InterPro" id="IPR029058">
    <property type="entry name" value="AB_hydrolase_fold"/>
</dbReference>
<accession>A0A7S1EA76</accession>
<feature type="chain" id="PRO_5031505032" description="Phospholipid:diacylglycerol acyltransferase" evidence="2">
    <location>
        <begin position="33"/>
        <end position="469"/>
    </location>
</feature>
<feature type="signal peptide" evidence="2">
    <location>
        <begin position="1"/>
        <end position="32"/>
    </location>
</feature>
<dbReference type="GO" id="GO:0006629">
    <property type="term" value="P:lipid metabolic process"/>
    <property type="evidence" value="ECO:0007669"/>
    <property type="project" value="InterPro"/>
</dbReference>
<dbReference type="AlphaFoldDB" id="A0A7S1EA76"/>
<gene>
    <name evidence="3" type="ORF">HAND00432_LOCUS20070</name>
</gene>
<dbReference type="PANTHER" id="PTHR11440">
    <property type="entry name" value="LECITHIN-CHOLESTEROL ACYLTRANSFERASE-RELATED"/>
    <property type="match status" value="1"/>
</dbReference>
<dbReference type="InterPro" id="IPR003386">
    <property type="entry name" value="LACT/PDAT_acylTrfase"/>
</dbReference>
<name>A0A7S1EA76_HEMAN</name>
<organism evidence="3">
    <name type="scientific">Hemiselmis andersenii</name>
    <name type="common">Cryptophyte alga</name>
    <dbReference type="NCBI Taxonomy" id="464988"/>
    <lineage>
        <taxon>Eukaryota</taxon>
        <taxon>Cryptophyceae</taxon>
        <taxon>Cryptomonadales</taxon>
        <taxon>Hemiselmidaceae</taxon>
        <taxon>Hemiselmis</taxon>
    </lineage>
</organism>